<evidence type="ECO:0008006" key="3">
    <source>
        <dbReference type="Google" id="ProtNLM"/>
    </source>
</evidence>
<dbReference type="Pfam" id="PF08819">
    <property type="entry name" value="DUF1802"/>
    <property type="match status" value="1"/>
</dbReference>
<organism evidence="1 2">
    <name type="scientific">Paenibacillus naphthalenovorans</name>
    <dbReference type="NCBI Taxonomy" id="162209"/>
    <lineage>
        <taxon>Bacteria</taxon>
        <taxon>Bacillati</taxon>
        <taxon>Bacillota</taxon>
        <taxon>Bacilli</taxon>
        <taxon>Bacillales</taxon>
        <taxon>Paenibacillaceae</taxon>
        <taxon>Paenibacillus</taxon>
    </lineage>
</organism>
<accession>A0A0U2UFX1</accession>
<reference evidence="2" key="1">
    <citation type="submission" date="2015-12" db="EMBL/GenBank/DDBJ databases">
        <title>Complete genome sequences of two moderately thermophilic Paenibacillus species.</title>
        <authorList>
            <person name="Butler R.III."/>
            <person name="Wang J."/>
            <person name="Stark B.C."/>
            <person name="Pombert J.-F."/>
        </authorList>
    </citation>
    <scope>NUCLEOTIDE SEQUENCE [LARGE SCALE GENOMIC DNA]</scope>
    <source>
        <strain evidence="2">32O-Y</strain>
    </source>
</reference>
<keyword evidence="2" id="KW-1185">Reference proteome</keyword>
<dbReference type="InterPro" id="IPR008307">
    <property type="entry name" value="UCP018957"/>
</dbReference>
<dbReference type="Proteomes" id="UP000061660">
    <property type="component" value="Chromosome"/>
</dbReference>
<evidence type="ECO:0000313" key="1">
    <source>
        <dbReference type="EMBL" id="ALS20817.1"/>
    </source>
</evidence>
<dbReference type="KEGG" id="pnp:IJ22_04280"/>
<dbReference type="EMBL" id="CP013652">
    <property type="protein sequence ID" value="ALS20817.1"/>
    <property type="molecule type" value="Genomic_DNA"/>
</dbReference>
<dbReference type="RefSeq" id="WP_062406905.1">
    <property type="nucleotide sequence ID" value="NZ_CP013652.1"/>
</dbReference>
<dbReference type="OrthoDB" id="9808776at2"/>
<sequence length="194" mass="22511">MRGLEQEQAVGLKEWAVAVEALRTGRQLLIMRKGGIREETKDFQVESESFYLYPTYEHQKKELIKPEYRSEVKEVEAGWSGRQTEAVINCCAELAEDILISSQEELDRIARFHIWTDSFAEERLKWKRTKPLHLMLLRVYELDQAVRIPVLSEYNGCKSWISLPPALLNKVPRRPVLADKEWIAQISEIKAALG</sequence>
<dbReference type="STRING" id="162209.IJ22_04280"/>
<gene>
    <name evidence="1" type="ORF">IJ22_04280</name>
</gene>
<dbReference type="PIRSF" id="PIRSF018957">
    <property type="entry name" value="UCP018957"/>
    <property type="match status" value="1"/>
</dbReference>
<dbReference type="InterPro" id="IPR014923">
    <property type="entry name" value="DUF1802"/>
</dbReference>
<dbReference type="PATRIC" id="fig|162209.4.peg.454"/>
<name>A0A0U2UFX1_9BACL</name>
<dbReference type="AlphaFoldDB" id="A0A0U2UFX1"/>
<reference evidence="1 2" key="2">
    <citation type="journal article" date="2016" name="Genome Announc.">
        <title>Complete Genome Sequences of Two Interactive Moderate Thermophiles, Paenibacillus napthalenovorans 32O-Y and Paenibacillus sp. 32O-W.</title>
        <authorList>
            <person name="Butler R.R.III."/>
            <person name="Wang J."/>
            <person name="Stark B.C."/>
            <person name="Pombert J.F."/>
        </authorList>
    </citation>
    <scope>NUCLEOTIDE SEQUENCE [LARGE SCALE GENOMIC DNA]</scope>
    <source>
        <strain evidence="1 2">32O-Y</strain>
    </source>
</reference>
<proteinExistence type="predicted"/>
<protein>
    <recommendedName>
        <fullName evidence="3">DUF1802 domain-containing protein</fullName>
    </recommendedName>
</protein>
<evidence type="ECO:0000313" key="2">
    <source>
        <dbReference type="Proteomes" id="UP000061660"/>
    </source>
</evidence>